<evidence type="ECO:0000313" key="1">
    <source>
        <dbReference type="EMBL" id="GAA2788726.1"/>
    </source>
</evidence>
<sequence length="39" mass="4297">MKNMWRRVTAGIVVALPAFLTFGPLAHAGLSYNHNETVL</sequence>
<organism evidence="1 2">
    <name type="scientific">Saccharopolyspora taberi</name>
    <dbReference type="NCBI Taxonomy" id="60895"/>
    <lineage>
        <taxon>Bacteria</taxon>
        <taxon>Bacillati</taxon>
        <taxon>Actinomycetota</taxon>
        <taxon>Actinomycetes</taxon>
        <taxon>Pseudonocardiales</taxon>
        <taxon>Pseudonocardiaceae</taxon>
        <taxon>Saccharopolyspora</taxon>
    </lineage>
</organism>
<accession>A0ABN3VEI8</accession>
<protein>
    <submittedName>
        <fullName evidence="1">Uncharacterized protein</fullName>
    </submittedName>
</protein>
<name>A0ABN3VEI8_9PSEU</name>
<proteinExistence type="predicted"/>
<dbReference type="Proteomes" id="UP001500979">
    <property type="component" value="Unassembled WGS sequence"/>
</dbReference>
<comment type="caution">
    <text evidence="1">The sequence shown here is derived from an EMBL/GenBank/DDBJ whole genome shotgun (WGS) entry which is preliminary data.</text>
</comment>
<evidence type="ECO:0000313" key="2">
    <source>
        <dbReference type="Proteomes" id="UP001500979"/>
    </source>
</evidence>
<gene>
    <name evidence="1" type="ORF">GCM10010470_24210</name>
</gene>
<keyword evidence="2" id="KW-1185">Reference proteome</keyword>
<reference evidence="1 2" key="1">
    <citation type="journal article" date="2019" name="Int. J. Syst. Evol. Microbiol.">
        <title>The Global Catalogue of Microorganisms (GCM) 10K type strain sequencing project: providing services to taxonomists for standard genome sequencing and annotation.</title>
        <authorList>
            <consortium name="The Broad Institute Genomics Platform"/>
            <consortium name="The Broad Institute Genome Sequencing Center for Infectious Disease"/>
            <person name="Wu L."/>
            <person name="Ma J."/>
        </authorList>
    </citation>
    <scope>NUCLEOTIDE SEQUENCE [LARGE SCALE GENOMIC DNA]</scope>
    <source>
        <strain evidence="1 2">JCM 9383</strain>
    </source>
</reference>
<dbReference type="EMBL" id="BAAAUX010000011">
    <property type="protein sequence ID" value="GAA2788726.1"/>
    <property type="molecule type" value="Genomic_DNA"/>
</dbReference>